<name>A0AA38L8I3_TAXCH</name>
<accession>A0AA38L8I3</accession>
<keyword evidence="1" id="KW-1133">Transmembrane helix</keyword>
<protein>
    <submittedName>
        <fullName evidence="2">Uncharacterized protein</fullName>
    </submittedName>
</protein>
<keyword evidence="1" id="KW-0472">Membrane</keyword>
<evidence type="ECO:0000313" key="3">
    <source>
        <dbReference type="Proteomes" id="UP000824469"/>
    </source>
</evidence>
<feature type="non-terminal residue" evidence="2">
    <location>
        <position position="1"/>
    </location>
</feature>
<evidence type="ECO:0000313" key="2">
    <source>
        <dbReference type="EMBL" id="KAH9311810.1"/>
    </source>
</evidence>
<dbReference type="EMBL" id="JAHRHJ020000006">
    <property type="protein sequence ID" value="KAH9311810.1"/>
    <property type="molecule type" value="Genomic_DNA"/>
</dbReference>
<proteinExistence type="predicted"/>
<feature type="transmembrane region" description="Helical" evidence="1">
    <location>
        <begin position="98"/>
        <end position="123"/>
    </location>
</feature>
<keyword evidence="3" id="KW-1185">Reference proteome</keyword>
<sequence>VWDNLDESSNTHHLRGENEIIASIERVLVTIPLRHEEAMMEATFVFIDKFIPCADKGVEQEEKLSLFLTQLHGRAYRISAEDGEFVVLVWVPNTSTSIILLKLTWVCHICIIFMLLITIISVTDNGVHVQFKKVSLHDKDSGEAPLVKILPQANLVLNWKESQATYCCYDLFSACMQTMLNDVLMIRMEGSIEGERVGVGDGMSRLQAFDFDIEYVKGKENVVVDALSRMPPSPLEDDDLQKEEEEDVGAMNVMGLQLLGDKKFLGGRTVMSLFPT</sequence>
<keyword evidence="1" id="KW-0812">Transmembrane</keyword>
<dbReference type="Proteomes" id="UP000824469">
    <property type="component" value="Unassembled WGS sequence"/>
</dbReference>
<comment type="caution">
    <text evidence="2">The sequence shown here is derived from an EMBL/GenBank/DDBJ whole genome shotgun (WGS) entry which is preliminary data.</text>
</comment>
<reference evidence="2 3" key="1">
    <citation type="journal article" date="2021" name="Nat. Plants">
        <title>The Taxus genome provides insights into paclitaxel biosynthesis.</title>
        <authorList>
            <person name="Xiong X."/>
            <person name="Gou J."/>
            <person name="Liao Q."/>
            <person name="Li Y."/>
            <person name="Zhou Q."/>
            <person name="Bi G."/>
            <person name="Li C."/>
            <person name="Du R."/>
            <person name="Wang X."/>
            <person name="Sun T."/>
            <person name="Guo L."/>
            <person name="Liang H."/>
            <person name="Lu P."/>
            <person name="Wu Y."/>
            <person name="Zhang Z."/>
            <person name="Ro D.K."/>
            <person name="Shang Y."/>
            <person name="Huang S."/>
            <person name="Yan J."/>
        </authorList>
    </citation>
    <scope>NUCLEOTIDE SEQUENCE [LARGE SCALE GENOMIC DNA]</scope>
    <source>
        <strain evidence="2">Ta-2019</strain>
    </source>
</reference>
<evidence type="ECO:0000256" key="1">
    <source>
        <dbReference type="SAM" id="Phobius"/>
    </source>
</evidence>
<organism evidence="2 3">
    <name type="scientific">Taxus chinensis</name>
    <name type="common">Chinese yew</name>
    <name type="synonym">Taxus wallichiana var. chinensis</name>
    <dbReference type="NCBI Taxonomy" id="29808"/>
    <lineage>
        <taxon>Eukaryota</taxon>
        <taxon>Viridiplantae</taxon>
        <taxon>Streptophyta</taxon>
        <taxon>Embryophyta</taxon>
        <taxon>Tracheophyta</taxon>
        <taxon>Spermatophyta</taxon>
        <taxon>Pinopsida</taxon>
        <taxon>Pinidae</taxon>
        <taxon>Conifers II</taxon>
        <taxon>Cupressales</taxon>
        <taxon>Taxaceae</taxon>
        <taxon>Taxus</taxon>
    </lineage>
</organism>
<gene>
    <name evidence="2" type="ORF">KI387_026845</name>
</gene>
<dbReference type="AlphaFoldDB" id="A0AA38L8I3"/>